<dbReference type="Proteomes" id="UP001178888">
    <property type="component" value="Unassembled WGS sequence"/>
</dbReference>
<organism evidence="2 3">
    <name type="scientific">Bacillus salipaludis</name>
    <dbReference type="NCBI Taxonomy" id="2547811"/>
    <lineage>
        <taxon>Bacteria</taxon>
        <taxon>Bacillati</taxon>
        <taxon>Bacillota</taxon>
        <taxon>Bacilli</taxon>
        <taxon>Bacillales</taxon>
        <taxon>Bacillaceae</taxon>
        <taxon>Bacillus</taxon>
    </lineage>
</organism>
<sequence>MKKFRGKKRYFHKIWRKVNSFHLELDNESWFNFYHIHLDWDGLGKGSVKIRREHIKAYFAIYKRVLNKLKMFEKSYYKSQIRLGCCGSLFCLFH</sequence>
<proteinExistence type="predicted"/>
<gene>
    <name evidence="2" type="ORF">E2K98_28675</name>
    <name evidence="1" type="ORF">RCG21_16800</name>
</gene>
<name>A0A4R5VI07_9BACI</name>
<reference evidence="1" key="2">
    <citation type="submission" date="2023-08" db="EMBL/GenBank/DDBJ databases">
        <title>Nitrogen cycling bacteria in agricultural field soils.</title>
        <authorList>
            <person name="Jang J."/>
        </authorList>
    </citation>
    <scope>NUCLEOTIDE SEQUENCE</scope>
    <source>
        <strain evidence="1">PS3-36</strain>
    </source>
</reference>
<comment type="caution">
    <text evidence="2">The sequence shown here is derived from an EMBL/GenBank/DDBJ whole genome shotgun (WGS) entry which is preliminary data.</text>
</comment>
<dbReference type="EMBL" id="SMYO01000036">
    <property type="protein sequence ID" value="TDK55313.1"/>
    <property type="molecule type" value="Genomic_DNA"/>
</dbReference>
<reference evidence="2 3" key="1">
    <citation type="submission" date="2019-03" db="EMBL/GenBank/DDBJ databases">
        <title>Bacillus niacini sp. nov. a Nicotinate-Metabolizing Mesophile Isolated from Soil.</title>
        <authorList>
            <person name="Zhang G."/>
        </authorList>
    </citation>
    <scope>NUCLEOTIDE SEQUENCE [LARGE SCALE GENOMIC DNA]</scope>
    <source>
        <strain evidence="2 3">WN066</strain>
    </source>
</reference>
<evidence type="ECO:0000313" key="4">
    <source>
        <dbReference type="Proteomes" id="UP001178888"/>
    </source>
</evidence>
<evidence type="ECO:0000313" key="2">
    <source>
        <dbReference type="EMBL" id="TDK55313.1"/>
    </source>
</evidence>
<evidence type="ECO:0000313" key="1">
    <source>
        <dbReference type="EMBL" id="MDQ6597996.1"/>
    </source>
</evidence>
<keyword evidence="4" id="KW-1185">Reference proteome</keyword>
<dbReference type="RefSeq" id="WP_133340213.1">
    <property type="nucleotide sequence ID" value="NZ_JAVGVR010000001.1"/>
</dbReference>
<protein>
    <submittedName>
        <fullName evidence="2">Uncharacterized protein</fullName>
    </submittedName>
</protein>
<accession>A0A4R5VI07</accession>
<dbReference type="Proteomes" id="UP000295132">
    <property type="component" value="Unassembled WGS sequence"/>
</dbReference>
<dbReference type="EMBL" id="JAVGVR010000001">
    <property type="protein sequence ID" value="MDQ6597996.1"/>
    <property type="molecule type" value="Genomic_DNA"/>
</dbReference>
<evidence type="ECO:0000313" key="3">
    <source>
        <dbReference type="Proteomes" id="UP000295132"/>
    </source>
</evidence>
<dbReference type="AlphaFoldDB" id="A0A4R5VI07"/>